<protein>
    <submittedName>
        <fullName evidence="2">Permease-like cell division protein FtsX</fullName>
    </submittedName>
</protein>
<accession>A0ABW2CGJ2</accession>
<organism evidence="2 3">
    <name type="scientific">Actinomadura yumaensis</name>
    <dbReference type="NCBI Taxonomy" id="111807"/>
    <lineage>
        <taxon>Bacteria</taxon>
        <taxon>Bacillati</taxon>
        <taxon>Actinomycetota</taxon>
        <taxon>Actinomycetes</taxon>
        <taxon>Streptosporangiales</taxon>
        <taxon>Thermomonosporaceae</taxon>
        <taxon>Actinomadura</taxon>
    </lineage>
</organism>
<proteinExistence type="predicted"/>
<feature type="domain" description="FtsX extracellular" evidence="1">
    <location>
        <begin position="15"/>
        <end position="104"/>
    </location>
</feature>
<evidence type="ECO:0000259" key="1">
    <source>
        <dbReference type="Pfam" id="PF18075"/>
    </source>
</evidence>
<name>A0ABW2CGJ2_9ACTN</name>
<evidence type="ECO:0000313" key="2">
    <source>
        <dbReference type="EMBL" id="MFC6879605.1"/>
    </source>
</evidence>
<comment type="caution">
    <text evidence="2">The sequence shown here is derived from an EMBL/GenBank/DDBJ whole genome shotgun (WGS) entry which is preliminary data.</text>
</comment>
<dbReference type="EMBL" id="JBHSXS010000003">
    <property type="protein sequence ID" value="MFC6879605.1"/>
    <property type="molecule type" value="Genomic_DNA"/>
</dbReference>
<dbReference type="Gene3D" id="3.30.70.3040">
    <property type="match status" value="1"/>
</dbReference>
<dbReference type="RefSeq" id="WP_160821577.1">
    <property type="nucleotide sequence ID" value="NZ_JBHSXE010000001.1"/>
</dbReference>
<keyword evidence="3" id="KW-1185">Reference proteome</keyword>
<dbReference type="Pfam" id="PF18075">
    <property type="entry name" value="FtsX_ECD"/>
    <property type="match status" value="1"/>
</dbReference>
<dbReference type="InterPro" id="IPR040690">
    <property type="entry name" value="FtsX_ECD"/>
</dbReference>
<gene>
    <name evidence="2" type="ORF">ACFQKB_07475</name>
</gene>
<dbReference type="Proteomes" id="UP001596380">
    <property type="component" value="Unassembled WGS sequence"/>
</dbReference>
<reference evidence="3" key="1">
    <citation type="journal article" date="2019" name="Int. J. Syst. Evol. Microbiol.">
        <title>The Global Catalogue of Microorganisms (GCM) 10K type strain sequencing project: providing services to taxonomists for standard genome sequencing and annotation.</title>
        <authorList>
            <consortium name="The Broad Institute Genomics Platform"/>
            <consortium name="The Broad Institute Genome Sequencing Center for Infectious Disease"/>
            <person name="Wu L."/>
            <person name="Ma J."/>
        </authorList>
    </citation>
    <scope>NUCLEOTIDE SEQUENCE [LARGE SCALE GENOMIC DNA]</scope>
    <source>
        <strain evidence="3">JCM 3369</strain>
    </source>
</reference>
<evidence type="ECO:0000313" key="3">
    <source>
        <dbReference type="Proteomes" id="UP001596380"/>
    </source>
</evidence>
<sequence>MWLCIAAESGCDGREATQEQSSEILVRLRKLRDPAEIRFVAHQEAYREYQKALPGLRHRHPWLDVPDTTSPSELPESFHLRYKGLDDFSFVQAAIDPMPGVSQVAVSATKLNGLKGT</sequence>